<accession>A0A1M8A1L9</accession>
<dbReference type="InterPro" id="IPR008547">
    <property type="entry name" value="DUF829_TMEM53"/>
</dbReference>
<evidence type="ECO:0000313" key="8">
    <source>
        <dbReference type="Proteomes" id="UP000186303"/>
    </source>
</evidence>
<dbReference type="AlphaFoldDB" id="A0A1M8A1L9"/>
<evidence type="ECO:0008006" key="9">
    <source>
        <dbReference type="Google" id="ProtNLM"/>
    </source>
</evidence>
<keyword evidence="8" id="KW-1185">Reference proteome</keyword>
<dbReference type="OrthoDB" id="77878at2759"/>
<name>A0A1M8A1L9_MALS4</name>
<keyword evidence="5" id="KW-0539">Nucleus</keyword>
<dbReference type="Pfam" id="PF05705">
    <property type="entry name" value="DUF829"/>
    <property type="match status" value="1"/>
</dbReference>
<evidence type="ECO:0000256" key="1">
    <source>
        <dbReference type="ARBA" id="ARBA00004126"/>
    </source>
</evidence>
<proteinExistence type="predicted"/>
<evidence type="ECO:0000256" key="2">
    <source>
        <dbReference type="ARBA" id="ARBA00022692"/>
    </source>
</evidence>
<gene>
    <name evidence="7" type="ORF">MSYG_0700</name>
</gene>
<evidence type="ECO:0000313" key="7">
    <source>
        <dbReference type="EMBL" id="SHO76362.1"/>
    </source>
</evidence>
<keyword evidence="3" id="KW-1133">Transmembrane helix</keyword>
<dbReference type="OMA" id="RWLLANI"/>
<dbReference type="Proteomes" id="UP000186303">
    <property type="component" value="Chromosome 1"/>
</dbReference>
<evidence type="ECO:0000256" key="6">
    <source>
        <dbReference type="ARBA" id="ARBA00037847"/>
    </source>
</evidence>
<protein>
    <recommendedName>
        <fullName evidence="9">Transmembrane protein 53</fullName>
    </recommendedName>
</protein>
<dbReference type="PANTHER" id="PTHR12265">
    <property type="entry name" value="TRANSMEMBRANE PROTEIN 53"/>
    <property type="match status" value="1"/>
</dbReference>
<organism evidence="7 8">
    <name type="scientific">Malassezia sympodialis (strain ATCC 42132)</name>
    <name type="common">Atopic eczema-associated yeast</name>
    <dbReference type="NCBI Taxonomy" id="1230383"/>
    <lineage>
        <taxon>Eukaryota</taxon>
        <taxon>Fungi</taxon>
        <taxon>Dikarya</taxon>
        <taxon>Basidiomycota</taxon>
        <taxon>Ustilaginomycotina</taxon>
        <taxon>Malasseziomycetes</taxon>
        <taxon>Malasseziales</taxon>
        <taxon>Malasseziaceae</taxon>
        <taxon>Malassezia</taxon>
    </lineage>
</organism>
<dbReference type="GO" id="GO:0031965">
    <property type="term" value="C:nuclear membrane"/>
    <property type="evidence" value="ECO:0007669"/>
    <property type="project" value="UniProtKB-SubCell"/>
</dbReference>
<sequence>MKTIRLKSGTIQQLSPILYVDRPHASTVSRVARAPCAVLLCGWMNGELKYLHKYVAPYKRMFPNATILILLSTLKSTFLSPPAATRSTAELIRDELLRAGRDATVPGVQVRPQMAVHYFSNGGLISLSTLMEHLHDAEMPTPMATIFDCVPGVLSQSILSDAATMTYPPGSWKYWLTLGLVRLYFLRSAWFGYAYHPMDNLNTAKRYQNIPSTWHWSMQGALSKKLPPRLYLYTRPDAYISPLSVAEHAAEAQRVNGEPPSRMLDAERLVSPPVWPPLSEIRTRQLIWDTPSHCQMARQFPDLYWSTVEQFLREAMSLVPDRTSKL</sequence>
<evidence type="ECO:0000256" key="3">
    <source>
        <dbReference type="ARBA" id="ARBA00022989"/>
    </source>
</evidence>
<comment type="subcellular location">
    <subcellularLocation>
        <location evidence="6">Endomembrane system</location>
        <topology evidence="6">Single-pass membrane protein</topology>
    </subcellularLocation>
    <subcellularLocation>
        <location evidence="1">Nucleus membrane</location>
    </subcellularLocation>
</comment>
<reference evidence="8" key="1">
    <citation type="journal article" date="2017" name="Nucleic Acids Res.">
        <title>Proteogenomics produces comprehensive and highly accurate protein-coding gene annotation in a complete genome assembly of Malassezia sympodialis.</title>
        <authorList>
            <person name="Zhu Y."/>
            <person name="Engstroem P.G."/>
            <person name="Tellgren-Roth C."/>
            <person name="Baudo C.D."/>
            <person name="Kennell J.C."/>
            <person name="Sun S."/>
            <person name="Billmyre R.B."/>
            <person name="Schroeder M.S."/>
            <person name="Andersson A."/>
            <person name="Holm T."/>
            <person name="Sigurgeirsson B."/>
            <person name="Wu G."/>
            <person name="Sankaranarayanan S.R."/>
            <person name="Siddharthan R."/>
            <person name="Sanyal K."/>
            <person name="Lundeberg J."/>
            <person name="Nystedt B."/>
            <person name="Boekhout T."/>
            <person name="Dawson T.L. Jr."/>
            <person name="Heitman J."/>
            <person name="Scheynius A."/>
            <person name="Lehtioe J."/>
        </authorList>
    </citation>
    <scope>NUCLEOTIDE SEQUENCE [LARGE SCALE GENOMIC DNA]</scope>
    <source>
        <strain evidence="8">ATCC 42132</strain>
    </source>
</reference>
<dbReference type="PANTHER" id="PTHR12265:SF30">
    <property type="entry name" value="TRANSMEMBRANE PROTEIN 53"/>
    <property type="match status" value="1"/>
</dbReference>
<keyword evidence="2" id="KW-0812">Transmembrane</keyword>
<dbReference type="EMBL" id="LT671821">
    <property type="protein sequence ID" value="SHO76362.1"/>
    <property type="molecule type" value="Genomic_DNA"/>
</dbReference>
<dbReference type="VEuPathDB" id="FungiDB:MSYG_0700"/>
<evidence type="ECO:0000256" key="5">
    <source>
        <dbReference type="ARBA" id="ARBA00023242"/>
    </source>
</evidence>
<evidence type="ECO:0000256" key="4">
    <source>
        <dbReference type="ARBA" id="ARBA00023136"/>
    </source>
</evidence>
<keyword evidence="4" id="KW-0472">Membrane</keyword>